<reference evidence="4" key="1">
    <citation type="submission" date="2022-08" db="EMBL/GenBank/DDBJ databases">
        <authorList>
            <person name="Gutierrez-Valencia J."/>
        </authorList>
    </citation>
    <scope>NUCLEOTIDE SEQUENCE</scope>
</reference>
<comment type="caution">
    <text evidence="4">The sequence shown here is derived from an EMBL/GenBank/DDBJ whole genome shotgun (WGS) entry which is preliminary data.</text>
</comment>
<dbReference type="Pfam" id="PF13041">
    <property type="entry name" value="PPR_2"/>
    <property type="match status" value="1"/>
</dbReference>
<sequence length="424" mass="48069">MISIRIHWVRLVCSQLHSTINHTSKPLLPCPSNLPCSEVPSSPQLSGAFCRFYSNRAPSRSPSRRASRKLRASLKPVLDEAKFQSAVAKLPPRFTNEDLFNVLTLEEDTLVCLELFNWASQQPRFKHDCSTYHAAIKKLGVAKMYQEMDDIVAQVLAVPTIGNEALFNTIVYFLAEARKLTRAVNVFKHMRNSKNSDCKPSIRTYNILFTAMLSRGSNSYVNHMYMDTIRSLFKLLVNDGIEPDIYSLNSMIKGYVLSLHVNEALRIFHQMGVVYNCLPNSFSYDYLIHGLCAQARTINARELCDEMKKKGFVPSGKSYNSLVNALALEGEVDEAVNYLWEMARNYRSADFITYRTLLDEICRRGKMEDAMGLLKELEERKLVDGLTYRKLLSVLDDGFGNSDAGEQFRYAAGIDFLPKCSAIS</sequence>
<evidence type="ECO:0000256" key="3">
    <source>
        <dbReference type="PROSITE-ProRule" id="PRU00708"/>
    </source>
</evidence>
<dbReference type="Pfam" id="PF12854">
    <property type="entry name" value="PPR_1"/>
    <property type="match status" value="1"/>
</dbReference>
<evidence type="ECO:0000313" key="5">
    <source>
        <dbReference type="Proteomes" id="UP001154282"/>
    </source>
</evidence>
<keyword evidence="5" id="KW-1185">Reference proteome</keyword>
<feature type="repeat" description="PPR" evidence="3">
    <location>
        <begin position="350"/>
        <end position="384"/>
    </location>
</feature>
<dbReference type="Proteomes" id="UP001154282">
    <property type="component" value="Unassembled WGS sequence"/>
</dbReference>
<evidence type="ECO:0000313" key="4">
    <source>
        <dbReference type="EMBL" id="CAI0542392.1"/>
    </source>
</evidence>
<keyword evidence="2" id="KW-0677">Repeat</keyword>
<name>A0AAV0QDV8_9ROSI</name>
<organism evidence="4 5">
    <name type="scientific">Linum tenue</name>
    <dbReference type="NCBI Taxonomy" id="586396"/>
    <lineage>
        <taxon>Eukaryota</taxon>
        <taxon>Viridiplantae</taxon>
        <taxon>Streptophyta</taxon>
        <taxon>Embryophyta</taxon>
        <taxon>Tracheophyta</taxon>
        <taxon>Spermatophyta</taxon>
        <taxon>Magnoliopsida</taxon>
        <taxon>eudicotyledons</taxon>
        <taxon>Gunneridae</taxon>
        <taxon>Pentapetalae</taxon>
        <taxon>rosids</taxon>
        <taxon>fabids</taxon>
        <taxon>Malpighiales</taxon>
        <taxon>Linaceae</taxon>
        <taxon>Linum</taxon>
    </lineage>
</organism>
<proteinExistence type="inferred from homology"/>
<dbReference type="NCBIfam" id="TIGR00756">
    <property type="entry name" value="PPR"/>
    <property type="match status" value="3"/>
</dbReference>
<dbReference type="EMBL" id="CAMGYJ010000009">
    <property type="protein sequence ID" value="CAI0542392.1"/>
    <property type="molecule type" value="Genomic_DNA"/>
</dbReference>
<gene>
    <name evidence="4" type="ORF">LITE_LOCUS42469</name>
</gene>
<protein>
    <recommendedName>
        <fullName evidence="6">Pentatricopeptide repeat-containing protein</fullName>
    </recommendedName>
</protein>
<dbReference type="InterPro" id="IPR011990">
    <property type="entry name" value="TPR-like_helical_dom_sf"/>
</dbReference>
<comment type="similarity">
    <text evidence="1">Belongs to the PPR family. P subfamily.</text>
</comment>
<feature type="repeat" description="PPR" evidence="3">
    <location>
        <begin position="280"/>
        <end position="314"/>
    </location>
</feature>
<evidence type="ECO:0000256" key="2">
    <source>
        <dbReference type="ARBA" id="ARBA00022737"/>
    </source>
</evidence>
<dbReference type="PROSITE" id="PS51375">
    <property type="entry name" value="PPR"/>
    <property type="match status" value="2"/>
</dbReference>
<dbReference type="Gene3D" id="1.25.40.10">
    <property type="entry name" value="Tetratricopeptide repeat domain"/>
    <property type="match status" value="3"/>
</dbReference>
<dbReference type="PANTHER" id="PTHR47941">
    <property type="entry name" value="PENTATRICOPEPTIDE REPEAT-CONTAINING PROTEIN 3, MITOCHONDRIAL"/>
    <property type="match status" value="1"/>
</dbReference>
<dbReference type="InterPro" id="IPR002885">
    <property type="entry name" value="PPR_rpt"/>
</dbReference>
<dbReference type="AlphaFoldDB" id="A0AAV0QDV8"/>
<evidence type="ECO:0000256" key="1">
    <source>
        <dbReference type="ARBA" id="ARBA00007626"/>
    </source>
</evidence>
<accession>A0AAV0QDV8</accession>
<evidence type="ECO:0008006" key="6">
    <source>
        <dbReference type="Google" id="ProtNLM"/>
    </source>
</evidence>
<dbReference type="Pfam" id="PF01535">
    <property type="entry name" value="PPR"/>
    <property type="match status" value="1"/>
</dbReference>
<dbReference type="Pfam" id="PF13812">
    <property type="entry name" value="PPR_3"/>
    <property type="match status" value="1"/>
</dbReference>